<comment type="caution">
    <text evidence="5">The sequence shown here is derived from an EMBL/GenBank/DDBJ whole genome shotgun (WGS) entry which is preliminary data.</text>
</comment>
<evidence type="ECO:0000256" key="1">
    <source>
        <dbReference type="ARBA" id="ARBA00022553"/>
    </source>
</evidence>
<keyword evidence="1 3" id="KW-0597">Phosphoprotein</keyword>
<dbReference type="InterPro" id="IPR011006">
    <property type="entry name" value="CheY-like_superfamily"/>
</dbReference>
<evidence type="ECO:0000313" key="6">
    <source>
        <dbReference type="Proteomes" id="UP000320813"/>
    </source>
</evidence>
<dbReference type="InterPro" id="IPR001789">
    <property type="entry name" value="Sig_transdc_resp-reg_receiver"/>
</dbReference>
<proteinExistence type="predicted"/>
<dbReference type="AlphaFoldDB" id="A0A519BB67"/>
<dbReference type="GO" id="GO:0000160">
    <property type="term" value="P:phosphorelay signal transduction system"/>
    <property type="evidence" value="ECO:0007669"/>
    <property type="project" value="UniProtKB-KW"/>
</dbReference>
<dbReference type="PANTHER" id="PTHR44591">
    <property type="entry name" value="STRESS RESPONSE REGULATOR PROTEIN 1"/>
    <property type="match status" value="1"/>
</dbReference>
<dbReference type="PANTHER" id="PTHR44591:SF14">
    <property type="entry name" value="PROTEIN PILG"/>
    <property type="match status" value="1"/>
</dbReference>
<name>A0A519BB67_9DELT</name>
<accession>A0A519BB67</accession>
<dbReference type="PROSITE" id="PS50110">
    <property type="entry name" value="RESPONSE_REGULATORY"/>
    <property type="match status" value="1"/>
</dbReference>
<evidence type="ECO:0000256" key="3">
    <source>
        <dbReference type="PROSITE-ProRule" id="PRU00169"/>
    </source>
</evidence>
<feature type="modified residue" description="4-aspartylphosphate" evidence="3">
    <location>
        <position position="55"/>
    </location>
</feature>
<dbReference type="InterPro" id="IPR050595">
    <property type="entry name" value="Bact_response_regulator"/>
</dbReference>
<sequence length="124" mass="13708">MKTLYTVLIVEDSLVVVKFLSIAFKNAGFKVKTASDGYEALEKAIKDDINLIVTDLNMPEMDGITLLSSLKDNLSTKNIPVILMSSNMPSENEISKSYAFLQKPFNDEKIISIAKKAIKEVYGG</sequence>
<evidence type="ECO:0000259" key="4">
    <source>
        <dbReference type="PROSITE" id="PS50110"/>
    </source>
</evidence>
<reference evidence="5 6" key="1">
    <citation type="submission" date="2019-01" db="EMBL/GenBank/DDBJ databases">
        <title>Insights into ecological role of a new deltaproteobacterial order Candidatus Sinidesulfobacterales (Sva0485) by metagenomics and metatranscriptomics.</title>
        <authorList>
            <person name="Tan S."/>
            <person name="Liu J."/>
            <person name="Fang Y."/>
            <person name="Hedlund B.P."/>
            <person name="Lian Z.H."/>
            <person name="Huang L.Y."/>
            <person name="Li J.T."/>
            <person name="Huang L.N."/>
            <person name="Li W.J."/>
            <person name="Jiang H.C."/>
            <person name="Dong H.L."/>
            <person name="Shu W.S."/>
        </authorList>
    </citation>
    <scope>NUCLEOTIDE SEQUENCE [LARGE SCALE GENOMIC DNA]</scope>
    <source>
        <strain evidence="5">AP3</strain>
    </source>
</reference>
<keyword evidence="2" id="KW-0902">Two-component regulatory system</keyword>
<protein>
    <submittedName>
        <fullName evidence="5">Response regulator</fullName>
    </submittedName>
</protein>
<dbReference type="Gene3D" id="3.40.50.2300">
    <property type="match status" value="1"/>
</dbReference>
<organism evidence="5 6">
    <name type="scientific">Candidatus Acidulodesulfobacterium ferriphilum</name>
    <dbReference type="NCBI Taxonomy" id="2597223"/>
    <lineage>
        <taxon>Bacteria</taxon>
        <taxon>Deltaproteobacteria</taxon>
        <taxon>Candidatus Acidulodesulfobacterales</taxon>
        <taxon>Candidatus Acidulodesulfobacterium</taxon>
    </lineage>
</organism>
<gene>
    <name evidence="5" type="ORF">EVJ47_04970</name>
</gene>
<dbReference type="Pfam" id="PF00072">
    <property type="entry name" value="Response_reg"/>
    <property type="match status" value="1"/>
</dbReference>
<evidence type="ECO:0000313" key="5">
    <source>
        <dbReference type="EMBL" id="RZD14523.1"/>
    </source>
</evidence>
<dbReference type="SMART" id="SM00448">
    <property type="entry name" value="REC"/>
    <property type="match status" value="1"/>
</dbReference>
<dbReference type="SUPFAM" id="SSF52172">
    <property type="entry name" value="CheY-like"/>
    <property type="match status" value="1"/>
</dbReference>
<evidence type="ECO:0000256" key="2">
    <source>
        <dbReference type="ARBA" id="ARBA00023012"/>
    </source>
</evidence>
<dbReference type="Proteomes" id="UP000320813">
    <property type="component" value="Unassembled WGS sequence"/>
</dbReference>
<dbReference type="EMBL" id="SGBD01000002">
    <property type="protein sequence ID" value="RZD14523.1"/>
    <property type="molecule type" value="Genomic_DNA"/>
</dbReference>
<feature type="domain" description="Response regulatory" evidence="4">
    <location>
        <begin position="6"/>
        <end position="118"/>
    </location>
</feature>